<gene>
    <name evidence="1" type="ORF">LV75_006057</name>
</gene>
<comment type="caution">
    <text evidence="1">The sequence shown here is derived from an EMBL/GenBank/DDBJ whole genome shotgun (WGS) entry which is preliminary data.</text>
</comment>
<proteinExistence type="predicted"/>
<accession>A0ABT1ILJ2</accession>
<organism evidence="1 2">
    <name type="scientific">Actinokineospora diospyrosa</name>
    <dbReference type="NCBI Taxonomy" id="103728"/>
    <lineage>
        <taxon>Bacteria</taxon>
        <taxon>Bacillati</taxon>
        <taxon>Actinomycetota</taxon>
        <taxon>Actinomycetes</taxon>
        <taxon>Pseudonocardiales</taxon>
        <taxon>Pseudonocardiaceae</taxon>
        <taxon>Actinokineospora</taxon>
    </lineage>
</organism>
<keyword evidence="2" id="KW-1185">Reference proteome</keyword>
<protein>
    <submittedName>
        <fullName evidence="1">Uncharacterized protein</fullName>
    </submittedName>
</protein>
<dbReference type="Pfam" id="PF19690">
    <property type="entry name" value="DUF6191"/>
    <property type="match status" value="1"/>
</dbReference>
<evidence type="ECO:0000313" key="2">
    <source>
        <dbReference type="Proteomes" id="UP001205185"/>
    </source>
</evidence>
<sequence length="105" mass="11753">MGLLWAMSLPGLVVLLVVLAALERFGLWMHERSWLPWRRDRTGTPVSAAGFDELGAAFSGSKREELEYRKTELMLRDDSDDGAPPHTTVDLDGYGVRVVLPKKQV</sequence>
<dbReference type="EMBL" id="JAMTCO010000017">
    <property type="protein sequence ID" value="MCP2273527.1"/>
    <property type="molecule type" value="Genomic_DNA"/>
</dbReference>
<reference evidence="1 2" key="1">
    <citation type="submission" date="2022-06" db="EMBL/GenBank/DDBJ databases">
        <title>Genomic Encyclopedia of Archaeal and Bacterial Type Strains, Phase II (KMG-II): from individual species to whole genera.</title>
        <authorList>
            <person name="Goeker M."/>
        </authorList>
    </citation>
    <scope>NUCLEOTIDE SEQUENCE [LARGE SCALE GENOMIC DNA]</scope>
    <source>
        <strain evidence="1 2">DSM 44255</strain>
    </source>
</reference>
<name>A0ABT1ILJ2_9PSEU</name>
<evidence type="ECO:0000313" key="1">
    <source>
        <dbReference type="EMBL" id="MCP2273527.1"/>
    </source>
</evidence>
<dbReference type="InterPro" id="IPR045684">
    <property type="entry name" value="DUF6191"/>
</dbReference>
<dbReference type="RefSeq" id="WP_253890729.1">
    <property type="nucleotide sequence ID" value="NZ_BAAAVB010000004.1"/>
</dbReference>
<dbReference type="Proteomes" id="UP001205185">
    <property type="component" value="Unassembled WGS sequence"/>
</dbReference>